<feature type="transmembrane region" description="Helical" evidence="8">
    <location>
        <begin position="76"/>
        <end position="97"/>
    </location>
</feature>
<dbReference type="Pfam" id="PF01032">
    <property type="entry name" value="FecCD"/>
    <property type="match status" value="1"/>
</dbReference>
<evidence type="ECO:0000256" key="3">
    <source>
        <dbReference type="ARBA" id="ARBA00022448"/>
    </source>
</evidence>
<dbReference type="CDD" id="cd06550">
    <property type="entry name" value="TM_ABC_iron-siderophores_like"/>
    <property type="match status" value="1"/>
</dbReference>
<evidence type="ECO:0000256" key="7">
    <source>
        <dbReference type="ARBA" id="ARBA00023136"/>
    </source>
</evidence>
<evidence type="ECO:0000256" key="1">
    <source>
        <dbReference type="ARBA" id="ARBA00004651"/>
    </source>
</evidence>
<evidence type="ECO:0000313" key="9">
    <source>
        <dbReference type="EMBL" id="MDP9824942.1"/>
    </source>
</evidence>
<dbReference type="Gene3D" id="1.10.3470.10">
    <property type="entry name" value="ABC transporter involved in vitamin B12 uptake, BtuC"/>
    <property type="match status" value="1"/>
</dbReference>
<accession>A0ABT9NXF8</accession>
<evidence type="ECO:0000256" key="4">
    <source>
        <dbReference type="ARBA" id="ARBA00022475"/>
    </source>
</evidence>
<keyword evidence="7 8" id="KW-0472">Membrane</keyword>
<keyword evidence="3" id="KW-0813">Transport</keyword>
<keyword evidence="4" id="KW-1003">Cell membrane</keyword>
<feature type="transmembrane region" description="Helical" evidence="8">
    <location>
        <begin position="22"/>
        <end position="42"/>
    </location>
</feature>
<name>A0ABT9NXF8_9ACTN</name>
<dbReference type="EMBL" id="JAUSQZ010000001">
    <property type="protein sequence ID" value="MDP9824942.1"/>
    <property type="molecule type" value="Genomic_DNA"/>
</dbReference>
<comment type="subcellular location">
    <subcellularLocation>
        <location evidence="1">Cell membrane</location>
        <topology evidence="1">Multi-pass membrane protein</topology>
    </subcellularLocation>
</comment>
<feature type="transmembrane region" description="Helical" evidence="8">
    <location>
        <begin position="315"/>
        <end position="336"/>
    </location>
</feature>
<dbReference type="InterPro" id="IPR000522">
    <property type="entry name" value="ABC_transptr_permease_BtuC"/>
</dbReference>
<reference evidence="9 10" key="1">
    <citation type="submission" date="2023-07" db="EMBL/GenBank/DDBJ databases">
        <title>Sequencing the genomes of 1000 actinobacteria strains.</title>
        <authorList>
            <person name="Klenk H.-P."/>
        </authorList>
    </citation>
    <scope>NUCLEOTIDE SEQUENCE [LARGE SCALE GENOMIC DNA]</scope>
    <source>
        <strain evidence="9 10">DSM 44388</strain>
    </source>
</reference>
<dbReference type="Proteomes" id="UP001235712">
    <property type="component" value="Unassembled WGS sequence"/>
</dbReference>
<protein>
    <submittedName>
        <fullName evidence="9">Iron complex transport system permease protein</fullName>
    </submittedName>
</protein>
<evidence type="ECO:0000256" key="5">
    <source>
        <dbReference type="ARBA" id="ARBA00022692"/>
    </source>
</evidence>
<feature type="transmembrane region" description="Helical" evidence="8">
    <location>
        <begin position="206"/>
        <end position="224"/>
    </location>
</feature>
<keyword evidence="5 8" id="KW-0812">Transmembrane</keyword>
<sequence length="345" mass="35289">MSVLTDSQVLTRARHTGRRREITVTTVLVAGIVLTLALSLSFGDFQIPLRDVVLTLIGQGDTADNFIIVELRLPRAVTGLCAGLALGLSGAIFQALLRNPLASPDMIGVNQGATIGAVIASIGLGVSGFALSASALAGAVIASTLIYVLAWQRGIVGYRLILVGIGVAGASSSVVSYLLTRADVSVAADALVWLTGSLNGSSLEQFWPLLIALVILLPLTALTARPLPVLQLGDDTAAGLGVPVERSRRLLLACAVGLTGVAVASAGPVAFVAFVAGPVARRLIPTKGAALVQAALVGSLLMLVADFAAQHLLWAQMPVGVVTSLVGAPYLLYLLARANRIGKGG</sequence>
<proteinExistence type="inferred from homology"/>
<dbReference type="PANTHER" id="PTHR30472:SF24">
    <property type="entry name" value="FERRIC ENTEROBACTIN TRANSPORT SYSTEM PERMEASE PROTEIN FEPG"/>
    <property type="match status" value="1"/>
</dbReference>
<gene>
    <name evidence="9" type="ORF">J2S57_000691</name>
</gene>
<comment type="caution">
    <text evidence="9">The sequence shown here is derived from an EMBL/GenBank/DDBJ whole genome shotgun (WGS) entry which is preliminary data.</text>
</comment>
<evidence type="ECO:0000256" key="8">
    <source>
        <dbReference type="SAM" id="Phobius"/>
    </source>
</evidence>
<comment type="similarity">
    <text evidence="2">Belongs to the binding-protein-dependent transport system permease family. FecCD subfamily.</text>
</comment>
<evidence type="ECO:0000256" key="6">
    <source>
        <dbReference type="ARBA" id="ARBA00022989"/>
    </source>
</evidence>
<evidence type="ECO:0000313" key="10">
    <source>
        <dbReference type="Proteomes" id="UP001235712"/>
    </source>
</evidence>
<feature type="transmembrane region" description="Helical" evidence="8">
    <location>
        <begin position="117"/>
        <end position="150"/>
    </location>
</feature>
<keyword evidence="10" id="KW-1185">Reference proteome</keyword>
<dbReference type="SUPFAM" id="SSF81345">
    <property type="entry name" value="ABC transporter involved in vitamin B12 uptake, BtuC"/>
    <property type="match status" value="1"/>
</dbReference>
<feature type="transmembrane region" description="Helical" evidence="8">
    <location>
        <begin position="250"/>
        <end position="276"/>
    </location>
</feature>
<keyword evidence="6 8" id="KW-1133">Transmembrane helix</keyword>
<evidence type="ECO:0000256" key="2">
    <source>
        <dbReference type="ARBA" id="ARBA00007935"/>
    </source>
</evidence>
<feature type="transmembrane region" description="Helical" evidence="8">
    <location>
        <begin position="156"/>
        <end position="179"/>
    </location>
</feature>
<organism evidence="9 10">
    <name type="scientific">Kineosporia succinea</name>
    <dbReference type="NCBI Taxonomy" id="84632"/>
    <lineage>
        <taxon>Bacteria</taxon>
        <taxon>Bacillati</taxon>
        <taxon>Actinomycetota</taxon>
        <taxon>Actinomycetes</taxon>
        <taxon>Kineosporiales</taxon>
        <taxon>Kineosporiaceae</taxon>
        <taxon>Kineosporia</taxon>
    </lineage>
</organism>
<dbReference type="PANTHER" id="PTHR30472">
    <property type="entry name" value="FERRIC ENTEROBACTIN TRANSPORT SYSTEM PERMEASE PROTEIN"/>
    <property type="match status" value="1"/>
</dbReference>
<dbReference type="RefSeq" id="WP_307238212.1">
    <property type="nucleotide sequence ID" value="NZ_JAUSQZ010000001.1"/>
</dbReference>
<dbReference type="InterPro" id="IPR037294">
    <property type="entry name" value="ABC_BtuC-like"/>
</dbReference>